<accession>A0A845QHI6</accession>
<organism evidence="1 2">
    <name type="scientific">Anaerotruncus colihominis</name>
    <dbReference type="NCBI Taxonomy" id="169435"/>
    <lineage>
        <taxon>Bacteria</taxon>
        <taxon>Bacillati</taxon>
        <taxon>Bacillota</taxon>
        <taxon>Clostridia</taxon>
        <taxon>Eubacteriales</taxon>
        <taxon>Oscillospiraceae</taxon>
        <taxon>Anaerotruncus</taxon>
    </lineage>
</organism>
<gene>
    <name evidence="1" type="ORF">D0435_00690</name>
</gene>
<proteinExistence type="predicted"/>
<comment type="caution">
    <text evidence="1">The sequence shown here is derived from an EMBL/GenBank/DDBJ whole genome shotgun (WGS) entry which is preliminary data.</text>
</comment>
<sequence length="311" mass="35470">MILNTGNRTDIPAFYSKWFYRRLKEGFVFARNPYQSQQVTRYLLDPTVIDCITFCTKNPAPMLENLEQLAPFRQFWSVTITPYGTDIEPYVPPADVVMESFCALSEKVGKSCVSWRYDPIFITEKYSVDFHLEAFENMAKKLSGYTEHCVISFLDLYDKTKRNFPEGKSVSREDRLRLGEAFVRIAEKAGMKLHPCGEGDELAQFGADCSGCQSQKVLEKAIGLPLSVPKSAMTRDGCSCILGSDIGAYNTCGHGCLYCYANYDRETVEYNMKQHDPFSPFLIGDFMDGDIIKSCEQESWIRWQMSLDELL</sequence>
<dbReference type="RefSeq" id="WP_160200492.1">
    <property type="nucleotide sequence ID" value="NZ_QXWK01000001.1"/>
</dbReference>
<keyword evidence="2" id="KW-1185">Reference proteome</keyword>
<dbReference type="Pfam" id="PF08902">
    <property type="entry name" value="DUF1848"/>
    <property type="match status" value="1"/>
</dbReference>
<evidence type="ECO:0000313" key="1">
    <source>
        <dbReference type="EMBL" id="NBH60193.1"/>
    </source>
</evidence>
<name>A0A845QHI6_9FIRM</name>
<reference evidence="1 2" key="1">
    <citation type="submission" date="2018-08" db="EMBL/GenBank/DDBJ databases">
        <title>Murine metabolic-syndrome-specific gut microbial biobank.</title>
        <authorList>
            <person name="Liu C."/>
        </authorList>
    </citation>
    <scope>NUCLEOTIDE SEQUENCE [LARGE SCALE GENOMIC DNA]</scope>
    <source>
        <strain evidence="1 2">28</strain>
    </source>
</reference>
<dbReference type="Proteomes" id="UP000446866">
    <property type="component" value="Unassembled WGS sequence"/>
</dbReference>
<protein>
    <submittedName>
        <fullName evidence="1">DUF1848 domain-containing protein</fullName>
    </submittedName>
</protein>
<evidence type="ECO:0000313" key="2">
    <source>
        <dbReference type="Proteomes" id="UP000446866"/>
    </source>
</evidence>
<dbReference type="InterPro" id="IPR014998">
    <property type="entry name" value="DUF1848"/>
</dbReference>
<dbReference type="EMBL" id="QXWK01000001">
    <property type="protein sequence ID" value="NBH60193.1"/>
    <property type="molecule type" value="Genomic_DNA"/>
</dbReference>
<dbReference type="AlphaFoldDB" id="A0A845QHI6"/>